<dbReference type="Pfam" id="PF00135">
    <property type="entry name" value="COesterase"/>
    <property type="match status" value="1"/>
</dbReference>
<dbReference type="PROSITE" id="PS00122">
    <property type="entry name" value="CARBOXYLESTERASE_B_1"/>
    <property type="match status" value="1"/>
</dbReference>
<dbReference type="GO" id="GO:0004771">
    <property type="term" value="F:sterol ester esterase activity"/>
    <property type="evidence" value="ECO:0007669"/>
    <property type="project" value="Ensembl"/>
</dbReference>
<feature type="chain" id="PRO_5013984645" description="Carboxylic ester hydrolase" evidence="5">
    <location>
        <begin position="19"/>
        <end position="537"/>
    </location>
</feature>
<dbReference type="GO" id="GO:0071397">
    <property type="term" value="P:cellular response to cholesterol"/>
    <property type="evidence" value="ECO:0007669"/>
    <property type="project" value="Ensembl"/>
</dbReference>
<dbReference type="GO" id="GO:0052689">
    <property type="term" value="F:carboxylic ester hydrolase activity"/>
    <property type="evidence" value="ECO:0000318"/>
    <property type="project" value="GO_Central"/>
</dbReference>
<dbReference type="InterPro" id="IPR002018">
    <property type="entry name" value="CarbesteraseB"/>
</dbReference>
<dbReference type="GO" id="GO:0120188">
    <property type="term" value="P:regulation of bile acid secretion"/>
    <property type="evidence" value="ECO:0007669"/>
    <property type="project" value="Ensembl"/>
</dbReference>
<sequence>MWLRAFILATLSASAAWAGHPVLATPVVRAPCMGKVLVKFVSLRRIWHSPVAVFWNPLLPTPLGPLSKNATLVPSYVSCGMGEIFVGQHQENYALVLSLPCIYGVMVWIHGGGLMVGAASTYDGLALAAHENVVVVTIQYRLGIWGFFSTGDEHSPGNWGHLDQLAALRWVQDNIASFGGNPGSVTIFGESAGGESVSVLVLSPLAKNLFHRAISESGVALTSVLVKKGDVKPLAKKIATTAGCKTTTSAVMVHCLRQKTEEELLETTLKMKFLSLDLQGDPRESQLLLGTVIDGMLLLKTPEELQAERNFHTVPYMVGINKQEFGWLIPMQLMSYPLSEEKLDQKTAMSLLWKSYPLVGIAKELIPEATEKYLGGTDDPVKKKDLFLDLIADVMFGVPSVTVARNHRDAGAPTYMYEFQYRPSFSSDMKPKTVIGDHGDELFSVFGAPFLKEGASEEEIRLSKMVMKFWANFARNGNPNGEGLPHWPEYNQKEGYLQIGANTQAAQKLKDKEVAFWTNLFAKKAVEKPPQTEHIEL</sequence>
<dbReference type="GO" id="GO:0090205">
    <property type="term" value="P:positive regulation of cholesterol metabolic process"/>
    <property type="evidence" value="ECO:0007669"/>
    <property type="project" value="Ensembl"/>
</dbReference>
<dbReference type="SUPFAM" id="SSF53474">
    <property type="entry name" value="alpha/beta-Hydrolases"/>
    <property type="match status" value="1"/>
</dbReference>
<dbReference type="GO" id="GO:0043691">
    <property type="term" value="P:reverse cholesterol transport"/>
    <property type="evidence" value="ECO:0007669"/>
    <property type="project" value="Ensembl"/>
</dbReference>
<reference evidence="7" key="3">
    <citation type="submission" date="2025-09" db="UniProtKB">
        <authorList>
            <consortium name="Ensembl"/>
        </authorList>
    </citation>
    <scope>IDENTIFICATION</scope>
</reference>
<dbReference type="GO" id="GO:0006695">
    <property type="term" value="P:cholesterol biosynthetic process"/>
    <property type="evidence" value="ECO:0007669"/>
    <property type="project" value="Ensembl"/>
</dbReference>
<dbReference type="Proteomes" id="UP000002277">
    <property type="component" value="Chromosome 16"/>
</dbReference>
<evidence type="ECO:0000313" key="8">
    <source>
        <dbReference type="Proteomes" id="UP000002277"/>
    </source>
</evidence>
<dbReference type="GO" id="GO:0030855">
    <property type="term" value="P:epithelial cell differentiation"/>
    <property type="evidence" value="ECO:0007669"/>
    <property type="project" value="Ensembl"/>
</dbReference>
<gene>
    <name evidence="7" type="primary">CES1</name>
    <name evidence="7" type="synonym">LOC750069</name>
</gene>
<protein>
    <recommendedName>
        <fullName evidence="5">Carboxylic ester hydrolase</fullName>
        <ecNumber evidence="5">3.1.1.-</ecNumber>
    </recommendedName>
</protein>
<dbReference type="EMBL" id="AACZ04057482">
    <property type="status" value="NOT_ANNOTATED_CDS"/>
    <property type="molecule type" value="Genomic_DNA"/>
</dbReference>
<feature type="domain" description="Carboxylesterase type B" evidence="6">
    <location>
        <begin position="104"/>
        <end position="517"/>
    </location>
</feature>
<dbReference type="EMBL" id="AACZ04057480">
    <property type="status" value="NOT_ANNOTATED_CDS"/>
    <property type="molecule type" value="Genomic_DNA"/>
</dbReference>
<keyword evidence="2" id="KW-0719">Serine esterase</keyword>
<evidence type="ECO:0000256" key="3">
    <source>
        <dbReference type="ARBA" id="ARBA00022801"/>
    </source>
</evidence>
<reference evidence="7" key="2">
    <citation type="submission" date="2025-08" db="UniProtKB">
        <authorList>
            <consortium name="Ensembl"/>
        </authorList>
    </citation>
    <scope>IDENTIFICATION</scope>
</reference>
<comment type="similarity">
    <text evidence="1 5">Belongs to the type-B carboxylesterase/lipase family.</text>
</comment>
<evidence type="ECO:0000256" key="1">
    <source>
        <dbReference type="ARBA" id="ARBA00005964"/>
    </source>
</evidence>
<dbReference type="GO" id="GO:0071404">
    <property type="term" value="P:cellular response to low-density lipoprotein particle stimulus"/>
    <property type="evidence" value="ECO:0007669"/>
    <property type="project" value="Ensembl"/>
</dbReference>
<accession>H2R2Y7</accession>
<keyword evidence="8" id="KW-1185">Reference proteome</keyword>
<dbReference type="Gene3D" id="3.40.50.1820">
    <property type="entry name" value="alpha/beta hydrolase"/>
    <property type="match status" value="1"/>
</dbReference>
<keyword evidence="4" id="KW-1015">Disulfide bond</keyword>
<dbReference type="Ensembl" id="ENSPTRT00000047603.5">
    <property type="protein sequence ID" value="ENSPTRP00000044637.5"/>
    <property type="gene ID" value="ENSPTRG00000022723.5"/>
</dbReference>
<proteinExistence type="inferred from homology"/>
<dbReference type="AlphaFoldDB" id="H2R2Y7"/>
<evidence type="ECO:0000256" key="2">
    <source>
        <dbReference type="ARBA" id="ARBA00022487"/>
    </source>
</evidence>
<evidence type="ECO:0000256" key="4">
    <source>
        <dbReference type="ARBA" id="ARBA00023157"/>
    </source>
</evidence>
<dbReference type="GO" id="GO:0070857">
    <property type="term" value="P:regulation of bile acid biosynthetic process"/>
    <property type="evidence" value="ECO:0007669"/>
    <property type="project" value="Ensembl"/>
</dbReference>
<evidence type="ECO:0000259" key="6">
    <source>
        <dbReference type="Pfam" id="PF00135"/>
    </source>
</evidence>
<dbReference type="InterPro" id="IPR050309">
    <property type="entry name" value="Type-B_Carboxylest/Lipase"/>
</dbReference>
<dbReference type="PaxDb" id="9598-ENSPTRP00000047163"/>
<dbReference type="GO" id="GO:0042632">
    <property type="term" value="P:cholesterol homeostasis"/>
    <property type="evidence" value="ECO:0007669"/>
    <property type="project" value="Ensembl"/>
</dbReference>
<dbReference type="GO" id="GO:0051791">
    <property type="term" value="P:medium-chain fatty acid metabolic process"/>
    <property type="evidence" value="ECO:0007669"/>
    <property type="project" value="Ensembl"/>
</dbReference>
<dbReference type="OMA" id="IDERPYC"/>
<dbReference type="eggNOG" id="KOG1516">
    <property type="taxonomic scope" value="Eukaryota"/>
</dbReference>
<dbReference type="Bgee" id="ENSPTRG00000022723">
    <property type="expression patterns" value="Expressed in liver and 21 other cell types or tissues"/>
</dbReference>
<dbReference type="CDD" id="cd00312">
    <property type="entry name" value="Esterase_lipase"/>
    <property type="match status" value="1"/>
</dbReference>
<dbReference type="EMBL" id="AACZ04057481">
    <property type="status" value="NOT_ANNOTATED_CDS"/>
    <property type="molecule type" value="Genomic_DNA"/>
</dbReference>
<dbReference type="FunCoup" id="H2R2Y7">
    <property type="interactions" value="108"/>
</dbReference>
<keyword evidence="5" id="KW-0732">Signal</keyword>
<keyword evidence="3 5" id="KW-0378">Hydrolase</keyword>
<dbReference type="GO" id="GO:0005783">
    <property type="term" value="C:endoplasmic reticulum"/>
    <property type="evidence" value="ECO:0000318"/>
    <property type="project" value="GO_Central"/>
</dbReference>
<evidence type="ECO:0000313" key="7">
    <source>
        <dbReference type="Ensembl" id="ENSPTRP00000044637.5"/>
    </source>
</evidence>
<dbReference type="GO" id="GO:0010887">
    <property type="term" value="P:negative regulation of cholesterol storage"/>
    <property type="evidence" value="ECO:0007669"/>
    <property type="project" value="Ensembl"/>
</dbReference>
<dbReference type="InterPro" id="IPR019826">
    <property type="entry name" value="Carboxylesterase_B_AS"/>
</dbReference>
<evidence type="ECO:0000256" key="5">
    <source>
        <dbReference type="RuleBase" id="RU361235"/>
    </source>
</evidence>
<dbReference type="HOGENOM" id="CLU_006586_13_0_1"/>
<dbReference type="InterPro" id="IPR029058">
    <property type="entry name" value="AB_hydrolase_fold"/>
</dbReference>
<dbReference type="GO" id="GO:0106435">
    <property type="term" value="F:carboxylesterase activity"/>
    <property type="evidence" value="ECO:0007669"/>
    <property type="project" value="Ensembl"/>
</dbReference>
<name>H2R2Y7_PANTR</name>
<feature type="signal peptide" evidence="5">
    <location>
        <begin position="1"/>
        <end position="18"/>
    </location>
</feature>
<organism evidence="7 8">
    <name type="scientific">Pan troglodytes</name>
    <name type="common">Chimpanzee</name>
    <dbReference type="NCBI Taxonomy" id="9598"/>
    <lineage>
        <taxon>Eukaryota</taxon>
        <taxon>Metazoa</taxon>
        <taxon>Chordata</taxon>
        <taxon>Craniata</taxon>
        <taxon>Vertebrata</taxon>
        <taxon>Euteleostomi</taxon>
        <taxon>Mammalia</taxon>
        <taxon>Eutheria</taxon>
        <taxon>Euarchontoglires</taxon>
        <taxon>Primates</taxon>
        <taxon>Haplorrhini</taxon>
        <taxon>Catarrhini</taxon>
        <taxon>Hominidae</taxon>
        <taxon>Pan</taxon>
    </lineage>
</organism>
<dbReference type="EC" id="3.1.1.-" evidence="5"/>
<dbReference type="InParanoid" id="H2R2Y7"/>
<dbReference type="GO" id="GO:0016042">
    <property type="term" value="P:lipid catabolic process"/>
    <property type="evidence" value="ECO:0000318"/>
    <property type="project" value="GO_Central"/>
</dbReference>
<dbReference type="GO" id="GO:0010875">
    <property type="term" value="P:positive regulation of cholesterol efflux"/>
    <property type="evidence" value="ECO:0007669"/>
    <property type="project" value="Ensembl"/>
</dbReference>
<dbReference type="EMBL" id="AACZ04072448">
    <property type="status" value="NOT_ANNOTATED_CDS"/>
    <property type="molecule type" value="Genomic_DNA"/>
</dbReference>
<dbReference type="ESTHER" id="pantr-h2r2y7">
    <property type="family name" value="Carb_B_Chordata"/>
</dbReference>
<dbReference type="GO" id="GO:0005811">
    <property type="term" value="C:lipid droplet"/>
    <property type="evidence" value="ECO:0000318"/>
    <property type="project" value="GO_Central"/>
</dbReference>
<dbReference type="GeneTree" id="ENSGT00940000154623"/>
<dbReference type="FunFam" id="3.40.50.1820:FF:000011">
    <property type="entry name" value="Carboxylic ester hydrolase"/>
    <property type="match status" value="1"/>
</dbReference>
<dbReference type="PANTHER" id="PTHR11559">
    <property type="entry name" value="CARBOXYLESTERASE"/>
    <property type="match status" value="1"/>
</dbReference>
<reference evidence="7 8" key="1">
    <citation type="journal article" date="2005" name="Nature">
        <title>Initial sequence of the chimpanzee genome and comparison with the human genome.</title>
        <authorList>
            <consortium name="Chimpanzee sequencing and analysis consortium"/>
        </authorList>
    </citation>
    <scope>NUCLEOTIDE SEQUENCE [LARGE SCALE GENOMIC DNA]</scope>
</reference>